<dbReference type="PANTHER" id="PTHR33751:SF11">
    <property type="entry name" value="BLL4483 PROTEIN"/>
    <property type="match status" value="1"/>
</dbReference>
<evidence type="ECO:0000256" key="5">
    <source>
        <dbReference type="PIRSR" id="PIRSR000005-2"/>
    </source>
</evidence>
<dbReference type="Gene3D" id="1.10.760.10">
    <property type="entry name" value="Cytochrome c-like domain"/>
    <property type="match status" value="2"/>
</dbReference>
<feature type="domain" description="Cytochrome c" evidence="6">
    <location>
        <begin position="1"/>
        <end position="96"/>
    </location>
</feature>
<feature type="binding site" description="covalent" evidence="4">
    <location>
        <position position="137"/>
    </location>
    <ligand>
        <name>heme c</name>
        <dbReference type="ChEBI" id="CHEBI:61717"/>
        <label>2</label>
    </ligand>
</feature>
<proteinExistence type="predicted"/>
<keyword evidence="2 5" id="KW-0479">Metal-binding</keyword>
<comment type="caution">
    <text evidence="7">The sequence shown here is derived from an EMBL/GenBank/DDBJ whole genome shotgun (WGS) entry which is preliminary data.</text>
</comment>
<evidence type="ECO:0000256" key="2">
    <source>
        <dbReference type="ARBA" id="ARBA00022723"/>
    </source>
</evidence>
<dbReference type="Proteomes" id="UP000481037">
    <property type="component" value="Unassembled WGS sequence"/>
</dbReference>
<dbReference type="GO" id="GO:0009055">
    <property type="term" value="F:electron transfer activity"/>
    <property type="evidence" value="ECO:0007669"/>
    <property type="project" value="InterPro"/>
</dbReference>
<evidence type="ECO:0000313" key="7">
    <source>
        <dbReference type="EMBL" id="MRX08877.1"/>
    </source>
</evidence>
<feature type="binding site" description="axial binding residue" evidence="5">
    <location>
        <position position="138"/>
    </location>
    <ligand>
        <name>heme c</name>
        <dbReference type="ChEBI" id="CHEBI:61717"/>
        <label>2</label>
    </ligand>
    <ligandPart>
        <name>Fe</name>
        <dbReference type="ChEBI" id="CHEBI:18248"/>
    </ligandPart>
</feature>
<evidence type="ECO:0000259" key="6">
    <source>
        <dbReference type="PROSITE" id="PS51007"/>
    </source>
</evidence>
<dbReference type="GO" id="GO:0042597">
    <property type="term" value="C:periplasmic space"/>
    <property type="evidence" value="ECO:0007669"/>
    <property type="project" value="InterPro"/>
</dbReference>
<evidence type="ECO:0000313" key="8">
    <source>
        <dbReference type="Proteomes" id="UP000481037"/>
    </source>
</evidence>
<dbReference type="PIRSF" id="PIRSF000005">
    <property type="entry name" value="Cytochrome_c4"/>
    <property type="match status" value="1"/>
</dbReference>
<feature type="binding site" description="covalent" evidence="4">
    <location>
        <position position="134"/>
    </location>
    <ligand>
        <name>heme c</name>
        <dbReference type="ChEBI" id="CHEBI:61717"/>
        <label>2</label>
    </ligand>
</feature>
<dbReference type="SUPFAM" id="SSF46626">
    <property type="entry name" value="Cytochrome c"/>
    <property type="match status" value="2"/>
</dbReference>
<keyword evidence="8" id="KW-1185">Reference proteome</keyword>
<name>A0A6L5QGH1_9BURK</name>
<sequence length="234" mass="24569">MPIFSALGLAAALTAAPVAAPDRLEQRIAACLACHSVKERGDAYFPRIAGKPAGYLYNQLRHFRDGHRHYPMMTYMVGNLSDAYLREIADYFSAQHPPYPPPPPGSGASATAAQVARGETLVRQGDPSKKIPACVACHGTALSGVDPSIPGLLGLPSDYINAQFGNWKNQSRRATAPDCMADIAGRLSDSDVAAVSAWLGRQTPDDAARPATSITLPLPLACGSYPAAAQGGAK</sequence>
<feature type="binding site" description="axial binding residue" evidence="5">
    <location>
        <position position="35"/>
    </location>
    <ligand>
        <name>heme c</name>
        <dbReference type="ChEBI" id="CHEBI:61717"/>
        <label>1</label>
    </ligand>
    <ligandPart>
        <name>Fe</name>
        <dbReference type="ChEBI" id="CHEBI:18248"/>
    </ligandPart>
</feature>
<organism evidence="7 8">
    <name type="scientific">Duganella alba</name>
    <dbReference type="NCBI Taxonomy" id="2666081"/>
    <lineage>
        <taxon>Bacteria</taxon>
        <taxon>Pseudomonadati</taxon>
        <taxon>Pseudomonadota</taxon>
        <taxon>Betaproteobacteria</taxon>
        <taxon>Burkholderiales</taxon>
        <taxon>Oxalobacteraceae</taxon>
        <taxon>Telluria group</taxon>
        <taxon>Duganella</taxon>
    </lineage>
</organism>
<feature type="binding site" description="axial binding residue" evidence="5">
    <location>
        <position position="73"/>
    </location>
    <ligand>
        <name>heme c</name>
        <dbReference type="ChEBI" id="CHEBI:61717"/>
        <label>1</label>
    </ligand>
    <ligandPart>
        <name>Fe</name>
        <dbReference type="ChEBI" id="CHEBI:18248"/>
    </ligandPart>
</feature>
<dbReference type="PROSITE" id="PS51007">
    <property type="entry name" value="CYTC"/>
    <property type="match status" value="2"/>
</dbReference>
<keyword evidence="3 5" id="KW-0408">Iron</keyword>
<dbReference type="GO" id="GO:0020037">
    <property type="term" value="F:heme binding"/>
    <property type="evidence" value="ECO:0007669"/>
    <property type="project" value="InterPro"/>
</dbReference>
<feature type="binding site" description="covalent" evidence="4">
    <location>
        <position position="34"/>
    </location>
    <ligand>
        <name>heme c</name>
        <dbReference type="ChEBI" id="CHEBI:61717"/>
        <label>1</label>
    </ligand>
</feature>
<dbReference type="EMBL" id="WKJM01000010">
    <property type="protein sequence ID" value="MRX08877.1"/>
    <property type="molecule type" value="Genomic_DNA"/>
</dbReference>
<gene>
    <name evidence="7" type="ORF">GJ697_13630</name>
</gene>
<feature type="binding site" description="axial binding residue" evidence="5">
    <location>
        <position position="180"/>
    </location>
    <ligand>
        <name>heme c</name>
        <dbReference type="ChEBI" id="CHEBI:61717"/>
        <label>2</label>
    </ligand>
    <ligandPart>
        <name>Fe</name>
        <dbReference type="ChEBI" id="CHEBI:18248"/>
    </ligandPart>
</feature>
<keyword evidence="1 4" id="KW-0349">Heme</keyword>
<evidence type="ECO:0000256" key="4">
    <source>
        <dbReference type="PIRSR" id="PIRSR000005-1"/>
    </source>
</evidence>
<dbReference type="InterPro" id="IPR009056">
    <property type="entry name" value="Cyt_c-like_dom"/>
</dbReference>
<dbReference type="Pfam" id="PF00034">
    <property type="entry name" value="Cytochrom_C"/>
    <property type="match status" value="1"/>
</dbReference>
<accession>A0A6L5QGH1</accession>
<comment type="PTM">
    <text evidence="4">Binds 2 heme c groups covalently per subunit.</text>
</comment>
<protein>
    <submittedName>
        <fullName evidence="7">C-type cytochrome</fullName>
    </submittedName>
</protein>
<dbReference type="GO" id="GO:0005506">
    <property type="term" value="F:iron ion binding"/>
    <property type="evidence" value="ECO:0007669"/>
    <property type="project" value="InterPro"/>
</dbReference>
<evidence type="ECO:0000256" key="1">
    <source>
        <dbReference type="ARBA" id="ARBA00022617"/>
    </source>
</evidence>
<evidence type="ECO:0000256" key="3">
    <source>
        <dbReference type="ARBA" id="ARBA00023004"/>
    </source>
</evidence>
<dbReference type="PANTHER" id="PTHR33751">
    <property type="entry name" value="CBB3-TYPE CYTOCHROME C OXIDASE SUBUNIT FIXP"/>
    <property type="match status" value="1"/>
</dbReference>
<feature type="domain" description="Cytochrome c" evidence="6">
    <location>
        <begin position="113"/>
        <end position="203"/>
    </location>
</feature>
<dbReference type="RefSeq" id="WP_154368389.1">
    <property type="nucleotide sequence ID" value="NZ_WKJM01000010.1"/>
</dbReference>
<reference evidence="7 8" key="1">
    <citation type="submission" date="2019-11" db="EMBL/GenBank/DDBJ databases">
        <title>Novel species isolated from a subtropical stream in China.</title>
        <authorList>
            <person name="Lu H."/>
        </authorList>
    </citation>
    <scope>NUCLEOTIDE SEQUENCE [LARGE SCALE GENOMIC DNA]</scope>
    <source>
        <strain evidence="7 8">FT25W</strain>
    </source>
</reference>
<dbReference type="InterPro" id="IPR036909">
    <property type="entry name" value="Cyt_c-like_dom_sf"/>
</dbReference>
<dbReference type="InterPro" id="IPR050597">
    <property type="entry name" value="Cytochrome_c_Oxidase_Subunit"/>
</dbReference>
<dbReference type="AlphaFoldDB" id="A0A6L5QGH1"/>
<dbReference type="InterPro" id="IPR024167">
    <property type="entry name" value="Cytochrome_c4-like"/>
</dbReference>
<feature type="binding site" description="covalent" evidence="4">
    <location>
        <position position="31"/>
    </location>
    <ligand>
        <name>heme c</name>
        <dbReference type="ChEBI" id="CHEBI:61717"/>
        <label>1</label>
    </ligand>
</feature>